<dbReference type="Gene3D" id="3.40.1340.10">
    <property type="entry name" value="RNA polymerase, Rpb5, N-terminal domain"/>
    <property type="match status" value="1"/>
</dbReference>
<feature type="non-terminal residue" evidence="2">
    <location>
        <position position="105"/>
    </location>
</feature>
<feature type="domain" description="NACHT-associated inactive Restriction Endonuclease 1 sensor" evidence="1">
    <location>
        <begin position="16"/>
        <end position="99"/>
    </location>
</feature>
<comment type="caution">
    <text evidence="2">The sequence shown here is derived from an EMBL/GenBank/DDBJ whole genome shotgun (WGS) entry which is preliminary data.</text>
</comment>
<dbReference type="InterPro" id="IPR036710">
    <property type="entry name" value="RNA_pol_Rpb5_N_sf"/>
</dbReference>
<dbReference type="GO" id="GO:0003677">
    <property type="term" value="F:DNA binding"/>
    <property type="evidence" value="ECO:0007669"/>
    <property type="project" value="InterPro"/>
</dbReference>
<sequence length="105" mass="12036">MSSKEQQAKEKRISSGIREILEFRSYKIKKTDENDDYLDIHGDRVEEDGEKTNVIARFPKNPQIGVKTIRTLGKLQEEEEIDNAMLIAEASLTHYAKKESVKLGI</sequence>
<dbReference type="AlphaFoldDB" id="X1BNN1"/>
<dbReference type="EMBL" id="BART01016746">
    <property type="protein sequence ID" value="GAG85683.1"/>
    <property type="molecule type" value="Genomic_DNA"/>
</dbReference>
<evidence type="ECO:0000313" key="2">
    <source>
        <dbReference type="EMBL" id="GAG85683.1"/>
    </source>
</evidence>
<organism evidence="2">
    <name type="scientific">marine sediment metagenome</name>
    <dbReference type="NCBI Taxonomy" id="412755"/>
    <lineage>
        <taxon>unclassified sequences</taxon>
        <taxon>metagenomes</taxon>
        <taxon>ecological metagenomes</taxon>
    </lineage>
</organism>
<proteinExistence type="predicted"/>
<dbReference type="SUPFAM" id="SSF53036">
    <property type="entry name" value="Eukaryotic RPB5 N-terminal domain"/>
    <property type="match status" value="1"/>
</dbReference>
<dbReference type="Pfam" id="PF22722">
    <property type="entry name" value="NA-iREase1"/>
    <property type="match status" value="1"/>
</dbReference>
<gene>
    <name evidence="2" type="ORF">S01H4_32117</name>
</gene>
<accession>X1BNN1</accession>
<dbReference type="GO" id="GO:0003899">
    <property type="term" value="F:DNA-directed RNA polymerase activity"/>
    <property type="evidence" value="ECO:0007669"/>
    <property type="project" value="InterPro"/>
</dbReference>
<protein>
    <recommendedName>
        <fullName evidence="1">NACHT-associated inactive Restriction Endonuclease 1 sensor domain-containing protein</fullName>
    </recommendedName>
</protein>
<name>X1BNN1_9ZZZZ</name>
<dbReference type="InterPro" id="IPR054557">
    <property type="entry name" value="NA-iREase1_dom"/>
</dbReference>
<reference evidence="2" key="1">
    <citation type="journal article" date="2014" name="Front. Microbiol.">
        <title>High frequency of phylogenetically diverse reductive dehalogenase-homologous genes in deep subseafloor sedimentary metagenomes.</title>
        <authorList>
            <person name="Kawai M."/>
            <person name="Futagami T."/>
            <person name="Toyoda A."/>
            <person name="Takaki Y."/>
            <person name="Nishi S."/>
            <person name="Hori S."/>
            <person name="Arai W."/>
            <person name="Tsubouchi T."/>
            <person name="Morono Y."/>
            <person name="Uchiyama I."/>
            <person name="Ito T."/>
            <person name="Fujiyama A."/>
            <person name="Inagaki F."/>
            <person name="Takami H."/>
        </authorList>
    </citation>
    <scope>NUCLEOTIDE SEQUENCE</scope>
    <source>
        <strain evidence="2">Expedition CK06-06</strain>
    </source>
</reference>
<dbReference type="GO" id="GO:0006351">
    <property type="term" value="P:DNA-templated transcription"/>
    <property type="evidence" value="ECO:0007669"/>
    <property type="project" value="InterPro"/>
</dbReference>
<evidence type="ECO:0000259" key="1">
    <source>
        <dbReference type="Pfam" id="PF22722"/>
    </source>
</evidence>